<protein>
    <submittedName>
        <fullName evidence="7">Uncharacterized protein</fullName>
    </submittedName>
</protein>
<evidence type="ECO:0000256" key="6">
    <source>
        <dbReference type="SAM" id="MobiDB-lite"/>
    </source>
</evidence>
<keyword evidence="3" id="KW-0238">DNA-binding</keyword>
<dbReference type="SUPFAM" id="SSF101936">
    <property type="entry name" value="DNA-binding pseudobarrel domain"/>
    <property type="match status" value="1"/>
</dbReference>
<organism evidence="7 8">
    <name type="scientific">Rhododendron williamsianum</name>
    <dbReference type="NCBI Taxonomy" id="262921"/>
    <lineage>
        <taxon>Eukaryota</taxon>
        <taxon>Viridiplantae</taxon>
        <taxon>Streptophyta</taxon>
        <taxon>Embryophyta</taxon>
        <taxon>Tracheophyta</taxon>
        <taxon>Spermatophyta</taxon>
        <taxon>Magnoliopsida</taxon>
        <taxon>eudicotyledons</taxon>
        <taxon>Gunneridae</taxon>
        <taxon>Pentapetalae</taxon>
        <taxon>asterids</taxon>
        <taxon>Ericales</taxon>
        <taxon>Ericaceae</taxon>
        <taxon>Ericoideae</taxon>
        <taxon>Rhodoreae</taxon>
        <taxon>Rhododendron</taxon>
    </lineage>
</organism>
<dbReference type="Gene3D" id="2.40.330.10">
    <property type="entry name" value="DNA-binding pseudobarrel domain"/>
    <property type="match status" value="1"/>
</dbReference>
<evidence type="ECO:0000256" key="3">
    <source>
        <dbReference type="ARBA" id="ARBA00023125"/>
    </source>
</evidence>
<dbReference type="GO" id="GO:0003677">
    <property type="term" value="F:DNA binding"/>
    <property type="evidence" value="ECO:0007669"/>
    <property type="project" value="UniProtKB-KW"/>
</dbReference>
<evidence type="ECO:0000313" key="8">
    <source>
        <dbReference type="Proteomes" id="UP000428333"/>
    </source>
</evidence>
<accession>A0A6A4LS68</accession>
<dbReference type="OrthoDB" id="1612034at2759"/>
<feature type="region of interest" description="Disordered" evidence="6">
    <location>
        <begin position="213"/>
        <end position="250"/>
    </location>
</feature>
<evidence type="ECO:0000256" key="2">
    <source>
        <dbReference type="ARBA" id="ARBA00023015"/>
    </source>
</evidence>
<dbReference type="Proteomes" id="UP000428333">
    <property type="component" value="Linkage Group LG04"/>
</dbReference>
<feature type="compositionally biased region" description="Acidic residues" evidence="6">
    <location>
        <begin position="215"/>
        <end position="225"/>
    </location>
</feature>
<evidence type="ECO:0000313" key="7">
    <source>
        <dbReference type="EMBL" id="KAE9460860.1"/>
    </source>
</evidence>
<keyword evidence="5" id="KW-0539">Nucleus</keyword>
<keyword evidence="2" id="KW-0805">Transcription regulation</keyword>
<reference evidence="7 8" key="1">
    <citation type="journal article" date="2019" name="Genome Biol. Evol.">
        <title>The Rhododendron genome and chromosomal organization provide insight into shared whole-genome duplications across the heath family (Ericaceae).</title>
        <authorList>
            <person name="Soza V.L."/>
            <person name="Lindsley D."/>
            <person name="Waalkes A."/>
            <person name="Ramage E."/>
            <person name="Patwardhan R.P."/>
            <person name="Burton J.N."/>
            <person name="Adey A."/>
            <person name="Kumar A."/>
            <person name="Qiu R."/>
            <person name="Shendure J."/>
            <person name="Hall B."/>
        </authorList>
    </citation>
    <scope>NUCLEOTIDE SEQUENCE [LARGE SCALE GENOMIC DNA]</scope>
    <source>
        <strain evidence="7">RSF 1966-606</strain>
    </source>
</reference>
<sequence length="288" mass="32361">MSDNRRSIGTGREGNESLEGHVSSSSQTVVDTGTQIPEEEFVLGSAISRRPVLNKLLIPVEAALKCFPPPANCQETYKKKIQISDPQNFDWPMTLRYDPSESFFILENKRQIFAIWNNVKTLDKICCYKPVPCSDDNHYLVETVKRRYPNTIHEFKFEKFMFQLTLTDMDMQYKRLLIFAEDVFKHFSAAGIPAGTHDVERLYFTDDLNTAATDDTMDGGGDEQGDGGGGQTDRGNNRQGDGGGRSHSGGRKWRKVGFECCCFATKSNRVVLNKEVAAVVIHGQGNEW</sequence>
<evidence type="ECO:0000256" key="4">
    <source>
        <dbReference type="ARBA" id="ARBA00023163"/>
    </source>
</evidence>
<comment type="subcellular location">
    <subcellularLocation>
        <location evidence="1">Nucleus</location>
    </subcellularLocation>
</comment>
<gene>
    <name evidence="7" type="ORF">C3L33_07272</name>
</gene>
<dbReference type="EMBL" id="QEFC01000997">
    <property type="protein sequence ID" value="KAE9460860.1"/>
    <property type="molecule type" value="Genomic_DNA"/>
</dbReference>
<comment type="caution">
    <text evidence="7">The sequence shown here is derived from an EMBL/GenBank/DDBJ whole genome shotgun (WGS) entry which is preliminary data.</text>
</comment>
<keyword evidence="4" id="KW-0804">Transcription</keyword>
<name>A0A6A4LS68_9ERIC</name>
<evidence type="ECO:0000256" key="5">
    <source>
        <dbReference type="ARBA" id="ARBA00023242"/>
    </source>
</evidence>
<keyword evidence="8" id="KW-1185">Reference proteome</keyword>
<evidence type="ECO:0000256" key="1">
    <source>
        <dbReference type="ARBA" id="ARBA00004123"/>
    </source>
</evidence>
<feature type="region of interest" description="Disordered" evidence="6">
    <location>
        <begin position="1"/>
        <end position="30"/>
    </location>
</feature>
<dbReference type="InterPro" id="IPR015300">
    <property type="entry name" value="DNA-bd_pseudobarrel_sf"/>
</dbReference>
<dbReference type="GO" id="GO:0005634">
    <property type="term" value="C:nucleus"/>
    <property type="evidence" value="ECO:0007669"/>
    <property type="project" value="UniProtKB-SubCell"/>
</dbReference>
<proteinExistence type="predicted"/>
<feature type="non-terminal residue" evidence="7">
    <location>
        <position position="1"/>
    </location>
</feature>
<dbReference type="AlphaFoldDB" id="A0A6A4LS68"/>